<keyword evidence="5" id="KW-0325">Glycoprotein</keyword>
<dbReference type="PANTHER" id="PTHR23301">
    <property type="entry name" value="CHITIN BINDING PERITROPHIN-A"/>
    <property type="match status" value="1"/>
</dbReference>
<dbReference type="InterPro" id="IPR036508">
    <property type="entry name" value="Chitin-bd_dom_sf"/>
</dbReference>
<feature type="compositionally biased region" description="Low complexity" evidence="6">
    <location>
        <begin position="1495"/>
        <end position="1504"/>
    </location>
</feature>
<sequence length="2470" mass="277260">MTKHQLLLRLLERLNISLPCNKLNTTLSSHSVSNDKSDRQTSKRTETDNLSRVQLDGNVRNIERPPSISYFGSLGLQLDRKHLLHVDKPRNTKSESADLHHRNFSPLYPDIERSHQYKLLKRKRPSHLQARIYRRMLYDILRANRSKNIVNDYFDERRLNTLSGYSKNRSEQHGESGSVDTNLIAGVAYQDRGKGAWQRTKSRTTVFSEIKQTHQKPHQNNTSNPLSRDRFLSTGETNINRDESQESALNSTKIYVTDGNFQQSLDFRHRDRENTTRALSKQNKTIGKKSTGSNMSHGNISAPNFSRKLDSGKLIDTRLQANCSTFAQCSLVEITTDSSNFDNARYTLKPKEMGPIIKLQRRPEKRSGFSNTLSLQQRAQNMEKANYERSSSNASHQVSPPLFISKHSTPYLVHSNKTNANRAKIFRMPHSNVESVFSRKQNNHTGSSKTQLSHLFDEKENHKKTKQLSVGRFEHDKPVVMVSYNGLGSLRKGHNFTKTSKINPNNDSSATEFHHNLQIQTGVDKSTQGTSYDGNHLSYRKAIPVTRQLSKPNITKLSILPILTTLQEDGKAAKPEEIFEILKEEKEDHQNVSFRSLDTAQQTSDLNITFDQAELSTPTKYKEQISETLVSNKTEQPTTSTTPGFSLKDTTENINLMGQTYLNEFVQFMNKLLSKGQDVDLINPTLGVHRIMETDLFHHLPKFTNGTKHIDRNKNSANLRIHLDSNDTYSFNSENEKLFDDGKNFSLLINTSVSNIRNKSVMGLREDKTFQQFYTNSIEKKITRTIPHETQKKTKGTIQNPKDYTNITFPKVKQVGASSSPKHREGGTIHLNPNIHYSNSSSDTQNIRYGTENAISKTLKPSEPIKFNVETQIPNLETPQSDRSAAFNRTSSQHLLDDPHFSKPTLAASGYNSLTETVNISLESPIAGEAVIEGEKQILAANRTRNHPRLAQSTINMRSREMMVSSVAETNQSNILEKLTEQNVTSFRQLSQSNNTKFTNLTSIQLHGKVQKEKEREIFVDSDISLTNFELLKELKTHKTTTRNDSDLLRAGVTGVKSDSQQFPSPLVVSTTLPIAQDTDLKHLVRIPSKSPELAFNASPKERVSNNLSLEKKRFDSEQAKNTSFDKSIGDKSVVLKNSQSDSHVQTSSTRNHSNLKTNGSWAQVNNTLSKYSGVDKSLVFLLSPNQYSSSIVGLNTTALESQNSRENMSITNKNISYQTDFSVLKTTKPNIHSNKSVANESLLITHSHKHDSSGLQSNKNVSHSGSTDATYLVNEEITSLSRTVENTTQPFSSVTTSPTLRKHFQLAAAMNGTVSGTHSVHSIQMGITYPANKEAANTSISGQLSQISAHEENTTKGNSFLPKDANRSAFKTNQISIFKEKETNVFSEIKNSILGQKLHQSFNQKNQTLFKDDNISITTTTSLLKPRNESLNASFSNVTSDKTLLNLLDRSHIETQNVSNSRSIYNNRTQALNSGEPVPECNATQTGETVCSSLKLSQDRSSSTPRNAPVSWNESVPDVNKSMEHPNFAWSDVKASRKKLVSKEYDIMANLKENPRCYTCMEGNEVNRVGPPTNNVTDNVRAYSITDVGSTNNVTGIVNTNNVTDVVNCNGTCISYEQLSEIDITTSSDRIFSPEKITANSNKSSSENKDIKHYKFQHQNEQAYRSKITVHLGMDTSLKDNSGTKNSNIGGSGSRSENSSNVKHLGNLSRNQTNSSIRSENNHTHFERNSKNVYKNYTSIQGGGKQNSDINTTITNMNSHHNYTKFNNAIHKNNNNHYKRSSFIHYYNNSYKNPENNNNDHPEDFFNTSSGGRDSGRPSHKTITYITYAFFYPPSTRKLKPRLTTGAPTHQKSGLDLLPQRTTAHSIDELASEHLPSPIINTMLRHHGAVYAHPVNSRLPASSHNLVQGPDKDHWYNSVLERNPALRHTVLRVTSSGNFNSLDHRNITTDKKDLLNNLPKYVNGLQPASADNGNKELGLPAVLREEVDKTAVTARPYDANLLTEKEPNNLLLLWMARPWPKLSATQTTPEQTFTRSVAGLPVNSENTGLDTELIQGTINNQHDTKVPSKSMKPFYAQISANIDPRHPSWRIIYQRAKQKFLSPIENLKQWGNFLDTGSSNADKGVENYSDYDTRELDPTKNKEVLPLMIRDGTFLEPESIASQNKKVYKDATDKSPGQTGTELSYDIPLSNRQNLPLPDKKPKFHHDSRQGFLFQNGPHYNGRSNSIEPLNSGTILHTRSLSDPEDAITSRTGWNPSLQYGPDYVHTIDSLGHFVPIPRRNLAGRDTPVENWLMWPTSTRRRSVRSDAVRGTGLGEKFILVSRYDQSPTAGLLWSKVSSQSQGIPASSDFQCEQLFGHFGHPLDCQTFFACSWGVPHRFRCPHGSLFNQRKGICDWAANVPCSDNQYFMQLNDLNMPLETASNGEVSYSVTNLDSALTMLMAVYVYGEEAVKDTKQIALRNTTGGVEHL</sequence>
<feature type="compositionally biased region" description="Polar residues" evidence="6">
    <location>
        <begin position="628"/>
        <end position="644"/>
    </location>
</feature>
<feature type="region of interest" description="Disordered" evidence="6">
    <location>
        <begin position="817"/>
        <end position="843"/>
    </location>
</feature>
<dbReference type="InterPro" id="IPR002557">
    <property type="entry name" value="Chitin-bd_dom"/>
</dbReference>
<feature type="region of interest" description="Disordered" evidence="6">
    <location>
        <begin position="2167"/>
        <end position="2229"/>
    </location>
</feature>
<dbReference type="InterPro" id="IPR051940">
    <property type="entry name" value="Chitin_bind-dev_reg"/>
</dbReference>
<dbReference type="GO" id="GO:0005576">
    <property type="term" value="C:extracellular region"/>
    <property type="evidence" value="ECO:0007669"/>
    <property type="project" value="InterPro"/>
</dbReference>
<evidence type="ECO:0000256" key="4">
    <source>
        <dbReference type="ARBA" id="ARBA00023157"/>
    </source>
</evidence>
<dbReference type="SUPFAM" id="SSF57625">
    <property type="entry name" value="Invertebrate chitin-binding proteins"/>
    <property type="match status" value="1"/>
</dbReference>
<feature type="region of interest" description="Disordered" evidence="6">
    <location>
        <begin position="25"/>
        <end position="49"/>
    </location>
</feature>
<feature type="region of interest" description="Disordered" evidence="6">
    <location>
        <begin position="210"/>
        <end position="230"/>
    </location>
</feature>
<feature type="domain" description="Chitin-binding type-2" evidence="7">
    <location>
        <begin position="2350"/>
        <end position="2405"/>
    </location>
</feature>
<evidence type="ECO:0000256" key="6">
    <source>
        <dbReference type="SAM" id="MobiDB-lite"/>
    </source>
</evidence>
<feature type="region of interest" description="Disordered" evidence="6">
    <location>
        <begin position="1495"/>
        <end position="1519"/>
    </location>
</feature>
<accession>A0AAV4HUQ6</accession>
<keyword evidence="3" id="KW-0677">Repeat</keyword>
<evidence type="ECO:0000256" key="2">
    <source>
        <dbReference type="ARBA" id="ARBA00022729"/>
    </source>
</evidence>
<feature type="region of interest" description="Disordered" evidence="6">
    <location>
        <begin position="628"/>
        <end position="647"/>
    </location>
</feature>
<feature type="compositionally biased region" description="Polar residues" evidence="6">
    <location>
        <begin position="276"/>
        <end position="303"/>
    </location>
</feature>
<dbReference type="PROSITE" id="PS50940">
    <property type="entry name" value="CHIT_BIND_II"/>
    <property type="match status" value="1"/>
</dbReference>
<feature type="compositionally biased region" description="Low complexity" evidence="6">
    <location>
        <begin position="1687"/>
        <end position="1702"/>
    </location>
</feature>
<dbReference type="Gene3D" id="2.170.140.10">
    <property type="entry name" value="Chitin binding domain"/>
    <property type="match status" value="1"/>
</dbReference>
<evidence type="ECO:0000313" key="9">
    <source>
        <dbReference type="Proteomes" id="UP000762676"/>
    </source>
</evidence>
<keyword evidence="9" id="KW-1185">Reference proteome</keyword>
<protein>
    <recommendedName>
        <fullName evidence="7">Chitin-binding type-2 domain-containing protein</fullName>
    </recommendedName>
</protein>
<organism evidence="8 9">
    <name type="scientific">Elysia marginata</name>
    <dbReference type="NCBI Taxonomy" id="1093978"/>
    <lineage>
        <taxon>Eukaryota</taxon>
        <taxon>Metazoa</taxon>
        <taxon>Spiralia</taxon>
        <taxon>Lophotrochozoa</taxon>
        <taxon>Mollusca</taxon>
        <taxon>Gastropoda</taxon>
        <taxon>Heterobranchia</taxon>
        <taxon>Euthyneura</taxon>
        <taxon>Panpulmonata</taxon>
        <taxon>Sacoglossa</taxon>
        <taxon>Placobranchoidea</taxon>
        <taxon>Plakobranchidae</taxon>
        <taxon>Elysia</taxon>
    </lineage>
</organism>
<name>A0AAV4HUQ6_9GAST</name>
<gene>
    <name evidence="8" type="ORF">ElyMa_002820600</name>
</gene>
<comment type="caution">
    <text evidence="8">The sequence shown here is derived from an EMBL/GenBank/DDBJ whole genome shotgun (WGS) entry which is preliminary data.</text>
</comment>
<feature type="compositionally biased region" description="Polar residues" evidence="6">
    <location>
        <begin position="1709"/>
        <end position="1720"/>
    </location>
</feature>
<keyword evidence="4" id="KW-1015">Disulfide bond</keyword>
<feature type="region of interest" description="Disordered" evidence="6">
    <location>
        <begin position="272"/>
        <end position="303"/>
    </location>
</feature>
<evidence type="ECO:0000256" key="1">
    <source>
        <dbReference type="ARBA" id="ARBA00022669"/>
    </source>
</evidence>
<dbReference type="PANTHER" id="PTHR23301:SF0">
    <property type="entry name" value="CHITIN-BINDING TYPE-2 DOMAIN-CONTAINING PROTEIN-RELATED"/>
    <property type="match status" value="1"/>
</dbReference>
<feature type="compositionally biased region" description="Basic and acidic residues" evidence="6">
    <location>
        <begin position="1721"/>
        <end position="1731"/>
    </location>
</feature>
<evidence type="ECO:0000256" key="3">
    <source>
        <dbReference type="ARBA" id="ARBA00022737"/>
    </source>
</evidence>
<feature type="region of interest" description="Disordered" evidence="6">
    <location>
        <begin position="1138"/>
        <end position="1160"/>
    </location>
</feature>
<reference evidence="8 9" key="1">
    <citation type="journal article" date="2021" name="Elife">
        <title>Chloroplast acquisition without the gene transfer in kleptoplastic sea slugs, Plakobranchus ocellatus.</title>
        <authorList>
            <person name="Maeda T."/>
            <person name="Takahashi S."/>
            <person name="Yoshida T."/>
            <person name="Shimamura S."/>
            <person name="Takaki Y."/>
            <person name="Nagai Y."/>
            <person name="Toyoda A."/>
            <person name="Suzuki Y."/>
            <person name="Arimoto A."/>
            <person name="Ishii H."/>
            <person name="Satoh N."/>
            <person name="Nishiyama T."/>
            <person name="Hasebe M."/>
            <person name="Maruyama T."/>
            <person name="Minagawa J."/>
            <person name="Obokata J."/>
            <person name="Shigenobu S."/>
        </authorList>
    </citation>
    <scope>NUCLEOTIDE SEQUENCE [LARGE SCALE GENOMIC DNA]</scope>
</reference>
<evidence type="ECO:0000259" key="7">
    <source>
        <dbReference type="PROSITE" id="PS50940"/>
    </source>
</evidence>
<dbReference type="Pfam" id="PF01607">
    <property type="entry name" value="CBM_14"/>
    <property type="match status" value="1"/>
</dbReference>
<dbReference type="Proteomes" id="UP000762676">
    <property type="component" value="Unassembled WGS sequence"/>
</dbReference>
<feature type="compositionally biased region" description="Basic and acidic residues" evidence="6">
    <location>
        <begin position="2199"/>
        <end position="2210"/>
    </location>
</feature>
<keyword evidence="1" id="KW-0147">Chitin-binding</keyword>
<proteinExistence type="predicted"/>
<feature type="region of interest" description="Disordered" evidence="6">
    <location>
        <begin position="1676"/>
        <end position="1733"/>
    </location>
</feature>
<keyword evidence="2" id="KW-0732">Signal</keyword>
<dbReference type="SMART" id="SM00494">
    <property type="entry name" value="ChtBD2"/>
    <property type="match status" value="1"/>
</dbReference>
<dbReference type="EMBL" id="BMAT01005847">
    <property type="protein sequence ID" value="GFS00699.1"/>
    <property type="molecule type" value="Genomic_DNA"/>
</dbReference>
<feature type="compositionally biased region" description="Basic and acidic residues" evidence="6">
    <location>
        <begin position="33"/>
        <end position="49"/>
    </location>
</feature>
<dbReference type="GO" id="GO:0008061">
    <property type="term" value="F:chitin binding"/>
    <property type="evidence" value="ECO:0007669"/>
    <property type="project" value="UniProtKB-KW"/>
</dbReference>
<evidence type="ECO:0000313" key="8">
    <source>
        <dbReference type="EMBL" id="GFS00699.1"/>
    </source>
</evidence>
<evidence type="ECO:0000256" key="5">
    <source>
        <dbReference type="ARBA" id="ARBA00023180"/>
    </source>
</evidence>
<feature type="compositionally biased region" description="Polar residues" evidence="6">
    <location>
        <begin position="1505"/>
        <end position="1515"/>
    </location>
</feature>